<feature type="compositionally biased region" description="Acidic residues" evidence="2">
    <location>
        <begin position="161"/>
        <end position="170"/>
    </location>
</feature>
<reference evidence="3" key="1">
    <citation type="submission" date="2021-01" db="EMBL/GenBank/DDBJ databases">
        <authorList>
            <person name="Corre E."/>
            <person name="Pelletier E."/>
            <person name="Niang G."/>
            <person name="Scheremetjew M."/>
            <person name="Finn R."/>
            <person name="Kale V."/>
            <person name="Holt S."/>
            <person name="Cochrane G."/>
            <person name="Meng A."/>
            <person name="Brown T."/>
            <person name="Cohen L."/>
        </authorList>
    </citation>
    <scope>NUCLEOTIDE SEQUENCE</scope>
    <source>
        <strain evidence="3">OF101</strain>
    </source>
</reference>
<proteinExistence type="predicted"/>
<dbReference type="EMBL" id="HBGE01090160">
    <property type="protein sequence ID" value="CAD9176953.1"/>
    <property type="molecule type" value="Transcribed_RNA"/>
</dbReference>
<gene>
    <name evidence="3" type="ORF">ACAT0790_LOCUS53722</name>
</gene>
<feature type="compositionally biased region" description="Polar residues" evidence="2">
    <location>
        <begin position="131"/>
        <end position="143"/>
    </location>
</feature>
<feature type="region of interest" description="Disordered" evidence="2">
    <location>
        <begin position="125"/>
        <end position="186"/>
    </location>
</feature>
<organism evidence="3">
    <name type="scientific">Alexandrium catenella</name>
    <name type="common">Red tide dinoflagellate</name>
    <name type="synonym">Gonyaulax catenella</name>
    <dbReference type="NCBI Taxonomy" id="2925"/>
    <lineage>
        <taxon>Eukaryota</taxon>
        <taxon>Sar</taxon>
        <taxon>Alveolata</taxon>
        <taxon>Dinophyceae</taxon>
        <taxon>Gonyaulacales</taxon>
        <taxon>Pyrocystaceae</taxon>
        <taxon>Alexandrium</taxon>
    </lineage>
</organism>
<protein>
    <submittedName>
        <fullName evidence="3">Uncharacterized protein</fullName>
    </submittedName>
</protein>
<evidence type="ECO:0000313" key="3">
    <source>
        <dbReference type="EMBL" id="CAD9176953.1"/>
    </source>
</evidence>
<feature type="coiled-coil region" evidence="1">
    <location>
        <begin position="72"/>
        <end position="106"/>
    </location>
</feature>
<dbReference type="AlphaFoldDB" id="A0A7S1WMQ8"/>
<keyword evidence="1" id="KW-0175">Coiled coil</keyword>
<accession>A0A7S1WMQ8</accession>
<name>A0A7S1WMQ8_ALECA</name>
<sequence length="236" mass="25429">MGDVGETGGQNGDAKLSGRELLRNFQCRRDLGLLPGQPPLAAVMPTERRTTLREHAAFGYDSGTSAAPEASSGTADAALAELEARREALQAQLAEIEGALEVERAKGGQVGEQIESMQEAMAATVDEHGTLSRSLAEAQSRSAELQREADRLQVALQERGESEEAPEEREPEPVRSADLARAGPEGPYAADLAAERSAKTAIERLALHRAFLLQLDDETRELRERCAEEEARLATT</sequence>
<evidence type="ECO:0000256" key="2">
    <source>
        <dbReference type="SAM" id="MobiDB-lite"/>
    </source>
</evidence>
<evidence type="ECO:0000256" key="1">
    <source>
        <dbReference type="SAM" id="Coils"/>
    </source>
</evidence>